<feature type="binding site" evidence="14">
    <location>
        <position position="291"/>
    </location>
    <ligand>
        <name>S-adenosyl-L-methionine</name>
        <dbReference type="ChEBI" id="CHEBI:59789"/>
    </ligand>
</feature>
<keyword evidence="10 14" id="KW-0694">RNA-binding</keyword>
<dbReference type="InterPro" id="IPR054728">
    <property type="entry name" value="RsmB-like_ferredoxin"/>
</dbReference>
<dbReference type="Gene3D" id="3.30.70.1170">
    <property type="entry name" value="Sun protein, domain 3"/>
    <property type="match status" value="1"/>
</dbReference>
<evidence type="ECO:0000256" key="14">
    <source>
        <dbReference type="PROSITE-ProRule" id="PRU01023"/>
    </source>
</evidence>
<keyword evidence="9 14" id="KW-0949">S-adenosyl-L-methionine</keyword>
<dbReference type="PANTHER" id="PTHR22807">
    <property type="entry name" value="NOP2 YEAST -RELATED NOL1/NOP2/FMU SUN DOMAIN-CONTAINING"/>
    <property type="match status" value="1"/>
</dbReference>
<dbReference type="PANTHER" id="PTHR22807:SF53">
    <property type="entry name" value="RIBOSOMAL RNA SMALL SUBUNIT METHYLTRANSFERASE B-RELATED"/>
    <property type="match status" value="1"/>
</dbReference>
<dbReference type="InterPro" id="IPR035926">
    <property type="entry name" value="NusB-like_sf"/>
</dbReference>
<reference evidence="16 17" key="1">
    <citation type="submission" date="2024-06" db="EMBL/GenBank/DDBJ databases">
        <title>Sorghum-associated microbial communities from plants grown in Nebraska, USA.</title>
        <authorList>
            <person name="Schachtman D."/>
        </authorList>
    </citation>
    <scope>NUCLEOTIDE SEQUENCE [LARGE SCALE GENOMIC DNA]</scope>
    <source>
        <strain evidence="16 17">1288</strain>
    </source>
</reference>
<dbReference type="InterPro" id="IPR023267">
    <property type="entry name" value="RCMT"/>
</dbReference>
<dbReference type="CDD" id="cd02440">
    <property type="entry name" value="AdoMet_MTases"/>
    <property type="match status" value="1"/>
</dbReference>
<dbReference type="GO" id="GO:0032259">
    <property type="term" value="P:methylation"/>
    <property type="evidence" value="ECO:0007669"/>
    <property type="project" value="UniProtKB-KW"/>
</dbReference>
<evidence type="ECO:0000256" key="4">
    <source>
        <dbReference type="ARBA" id="ARBA00012140"/>
    </source>
</evidence>
<feature type="binding site" evidence="14">
    <location>
        <position position="318"/>
    </location>
    <ligand>
        <name>S-adenosyl-L-methionine</name>
        <dbReference type="ChEBI" id="CHEBI:59789"/>
    </ligand>
</feature>
<name>A0ABV2K4Q6_SPOPS</name>
<evidence type="ECO:0000313" key="16">
    <source>
        <dbReference type="EMBL" id="MET3656069.1"/>
    </source>
</evidence>
<dbReference type="GO" id="GO:0008168">
    <property type="term" value="F:methyltransferase activity"/>
    <property type="evidence" value="ECO:0007669"/>
    <property type="project" value="UniProtKB-KW"/>
</dbReference>
<keyword evidence="17" id="KW-1185">Reference proteome</keyword>
<dbReference type="SUPFAM" id="SSF53335">
    <property type="entry name" value="S-adenosyl-L-methionine-dependent methyltransferases"/>
    <property type="match status" value="1"/>
</dbReference>
<dbReference type="NCBIfam" id="TIGR00563">
    <property type="entry name" value="rsmB"/>
    <property type="match status" value="1"/>
</dbReference>
<comment type="function">
    <text evidence="1">Specifically methylates the cytosine at position 967 (m5C967) of 16S rRNA.</text>
</comment>
<evidence type="ECO:0000256" key="7">
    <source>
        <dbReference type="ARBA" id="ARBA00022603"/>
    </source>
</evidence>
<evidence type="ECO:0000256" key="12">
    <source>
        <dbReference type="ARBA" id="ARBA00031088"/>
    </source>
</evidence>
<keyword evidence="7 14" id="KW-0489">Methyltransferase</keyword>
<dbReference type="EMBL" id="JBEPME010000001">
    <property type="protein sequence ID" value="MET3656069.1"/>
    <property type="molecule type" value="Genomic_DNA"/>
</dbReference>
<dbReference type="RefSeq" id="WP_067211347.1">
    <property type="nucleotide sequence ID" value="NZ_CP014616.1"/>
</dbReference>
<comment type="caution">
    <text evidence="16">The sequence shown here is derived from an EMBL/GenBank/DDBJ whole genome shotgun (WGS) entry which is preliminary data.</text>
</comment>
<dbReference type="InterPro" id="IPR049560">
    <property type="entry name" value="MeTrfase_RsmB-F_NOP2_cat"/>
</dbReference>
<dbReference type="PROSITE" id="PS51686">
    <property type="entry name" value="SAM_MT_RSMB_NOP"/>
    <property type="match status" value="1"/>
</dbReference>
<evidence type="ECO:0000256" key="8">
    <source>
        <dbReference type="ARBA" id="ARBA00022679"/>
    </source>
</evidence>
<dbReference type="PROSITE" id="PS01153">
    <property type="entry name" value="NOL1_NOP2_SUN"/>
    <property type="match status" value="1"/>
</dbReference>
<feature type="binding site" evidence="14">
    <location>
        <position position="337"/>
    </location>
    <ligand>
        <name>S-adenosyl-L-methionine</name>
        <dbReference type="ChEBI" id="CHEBI:59789"/>
    </ligand>
</feature>
<evidence type="ECO:0000259" key="15">
    <source>
        <dbReference type="PROSITE" id="PS51686"/>
    </source>
</evidence>
<sequence length="454" mass="50988">MNINTRPKKKIWNGNVRDAALSILMEINDHQAYSNLLLHRTIEKYGIETKDRGLLTELTYGTLQHRMTLDYYLEPFVRGKLDGWVRELLRLSLYQIVYLTKIPPHAVVHEAVEIAKRRGHKRIAPTVNGILRSVLRKGVRSLDEMQDGTLKTSIETSHPEWLIKRWNEQFGEEDAAIMAHENNHPAAMTIRVNTAKTTPDEVIALLESEGVEVRKGEVVPECIISDSGNPANTQAYKKGLITIQDESSMLPVLALDLSPGMKVLDMCAAPGGKTTHIAEKMNDKGEVFAHDLHEHKLKLIEANATRLGLTSIKALSGDSRKLTELYELSSFDRILVDAPCSGLGVIRRKPEIKYNKTQADFDALTSIQSDLLDTARELIKSDGVIVYSTCTVEYAENQGMVERFLVRHTDMEKIPLPQLTGNEKLAIEDNTLQVLPQHFGSDGFFVAAFRKKSK</sequence>
<feature type="active site" description="Nucleophile" evidence="14">
    <location>
        <position position="390"/>
    </location>
</feature>
<evidence type="ECO:0000313" key="17">
    <source>
        <dbReference type="Proteomes" id="UP001549104"/>
    </source>
</evidence>
<dbReference type="InterPro" id="IPR006027">
    <property type="entry name" value="NusB_RsmB_TIM44"/>
</dbReference>
<keyword evidence="6" id="KW-0698">rRNA processing</keyword>
<dbReference type="InterPro" id="IPR004573">
    <property type="entry name" value="rRNA_ssu_MeTfrase_B"/>
</dbReference>
<comment type="catalytic activity">
    <reaction evidence="13">
        <text>cytidine(967) in 16S rRNA + S-adenosyl-L-methionine = 5-methylcytidine(967) in 16S rRNA + S-adenosyl-L-homocysteine + H(+)</text>
        <dbReference type="Rhea" id="RHEA:42748"/>
        <dbReference type="Rhea" id="RHEA-COMP:10219"/>
        <dbReference type="Rhea" id="RHEA-COMP:10220"/>
        <dbReference type="ChEBI" id="CHEBI:15378"/>
        <dbReference type="ChEBI" id="CHEBI:57856"/>
        <dbReference type="ChEBI" id="CHEBI:59789"/>
        <dbReference type="ChEBI" id="CHEBI:74483"/>
        <dbReference type="ChEBI" id="CHEBI:82748"/>
        <dbReference type="EC" id="2.1.1.176"/>
    </reaction>
</comment>
<dbReference type="Gene3D" id="3.40.50.150">
    <property type="entry name" value="Vaccinia Virus protein VP39"/>
    <property type="match status" value="1"/>
</dbReference>
<accession>A0ABV2K4Q6</accession>
<dbReference type="Pfam" id="PF01029">
    <property type="entry name" value="NusB"/>
    <property type="match status" value="1"/>
</dbReference>
<dbReference type="Pfam" id="PF22458">
    <property type="entry name" value="RsmF-B_ferredox"/>
    <property type="match status" value="1"/>
</dbReference>
<feature type="binding site" evidence="14">
    <location>
        <begin position="267"/>
        <end position="273"/>
    </location>
    <ligand>
        <name>S-adenosyl-L-methionine</name>
        <dbReference type="ChEBI" id="CHEBI:59789"/>
    </ligand>
</feature>
<protein>
    <recommendedName>
        <fullName evidence="4">16S rRNA (cytosine(967)-C(5))-methyltransferase</fullName>
        <ecNumber evidence="4">2.1.1.176</ecNumber>
    </recommendedName>
    <alternativeName>
        <fullName evidence="11">16S rRNA m5C967 methyltransferase</fullName>
    </alternativeName>
    <alternativeName>
        <fullName evidence="12">rRNA (cytosine-C(5)-)-methyltransferase RsmB</fullName>
    </alternativeName>
</protein>
<evidence type="ECO:0000256" key="3">
    <source>
        <dbReference type="ARBA" id="ARBA00007494"/>
    </source>
</evidence>
<feature type="domain" description="SAM-dependent MTase RsmB/NOP-type" evidence="15">
    <location>
        <begin position="178"/>
        <end position="452"/>
    </location>
</feature>
<evidence type="ECO:0000256" key="5">
    <source>
        <dbReference type="ARBA" id="ARBA00022490"/>
    </source>
</evidence>
<comment type="similarity">
    <text evidence="3 14">Belongs to the class I-like SAM-binding methyltransferase superfamily. RsmB/NOP family.</text>
</comment>
<dbReference type="NCBIfam" id="TIGR00446">
    <property type="entry name" value="nop2p"/>
    <property type="match status" value="1"/>
</dbReference>
<dbReference type="InterPro" id="IPR011023">
    <property type="entry name" value="Nop2p"/>
</dbReference>
<dbReference type="Gene3D" id="1.10.940.10">
    <property type="entry name" value="NusB-like"/>
    <property type="match status" value="1"/>
</dbReference>
<evidence type="ECO:0000256" key="2">
    <source>
        <dbReference type="ARBA" id="ARBA00004496"/>
    </source>
</evidence>
<dbReference type="SUPFAM" id="SSF48013">
    <property type="entry name" value="NusB-like"/>
    <property type="match status" value="1"/>
</dbReference>
<comment type="subcellular location">
    <subcellularLocation>
        <location evidence="2">Cytoplasm</location>
    </subcellularLocation>
</comment>
<dbReference type="NCBIfam" id="NF011494">
    <property type="entry name" value="PRK14902.1"/>
    <property type="match status" value="1"/>
</dbReference>
<keyword evidence="5" id="KW-0963">Cytoplasm</keyword>
<dbReference type="PRINTS" id="PR02008">
    <property type="entry name" value="RCMTFAMILY"/>
</dbReference>
<proteinExistence type="inferred from homology"/>
<organism evidence="16 17">
    <name type="scientific">Sporosarcina psychrophila</name>
    <name type="common">Bacillus psychrophilus</name>
    <dbReference type="NCBI Taxonomy" id="1476"/>
    <lineage>
        <taxon>Bacteria</taxon>
        <taxon>Bacillati</taxon>
        <taxon>Bacillota</taxon>
        <taxon>Bacilli</taxon>
        <taxon>Bacillales</taxon>
        <taxon>Caryophanaceae</taxon>
        <taxon>Sporosarcina</taxon>
    </lineage>
</organism>
<gene>
    <name evidence="16" type="ORF">ABIC55_001153</name>
</gene>
<dbReference type="EC" id="2.1.1.176" evidence="4"/>
<evidence type="ECO:0000256" key="9">
    <source>
        <dbReference type="ARBA" id="ARBA00022691"/>
    </source>
</evidence>
<evidence type="ECO:0000256" key="1">
    <source>
        <dbReference type="ARBA" id="ARBA00002724"/>
    </source>
</evidence>
<evidence type="ECO:0000256" key="13">
    <source>
        <dbReference type="ARBA" id="ARBA00047283"/>
    </source>
</evidence>
<dbReference type="Proteomes" id="UP001549104">
    <property type="component" value="Unassembled WGS sequence"/>
</dbReference>
<dbReference type="InterPro" id="IPR029063">
    <property type="entry name" value="SAM-dependent_MTases_sf"/>
</dbReference>
<evidence type="ECO:0000256" key="10">
    <source>
        <dbReference type="ARBA" id="ARBA00022884"/>
    </source>
</evidence>
<evidence type="ECO:0000256" key="11">
    <source>
        <dbReference type="ARBA" id="ARBA00030399"/>
    </source>
</evidence>
<dbReference type="Pfam" id="PF01189">
    <property type="entry name" value="Methyltr_RsmB-F"/>
    <property type="match status" value="1"/>
</dbReference>
<keyword evidence="8 14" id="KW-0808">Transferase</keyword>
<dbReference type="InterPro" id="IPR001678">
    <property type="entry name" value="MeTrfase_RsmB-F_NOP2_dom"/>
</dbReference>
<dbReference type="InterPro" id="IPR018314">
    <property type="entry name" value="RsmB/NOL1/NOP2-like_CS"/>
</dbReference>
<evidence type="ECO:0000256" key="6">
    <source>
        <dbReference type="ARBA" id="ARBA00022552"/>
    </source>
</evidence>